<reference evidence="1 2" key="1">
    <citation type="journal article" date="2016" name="Nat. Commun.">
        <title>Thousands of microbial genomes shed light on interconnected biogeochemical processes in an aquifer system.</title>
        <authorList>
            <person name="Anantharaman K."/>
            <person name="Brown C.T."/>
            <person name="Hug L.A."/>
            <person name="Sharon I."/>
            <person name="Castelle C.J."/>
            <person name="Probst A.J."/>
            <person name="Thomas B.C."/>
            <person name="Singh A."/>
            <person name="Wilkins M.J."/>
            <person name="Karaoz U."/>
            <person name="Brodie E.L."/>
            <person name="Williams K.H."/>
            <person name="Hubbard S.S."/>
            <person name="Banfield J.F."/>
        </authorList>
    </citation>
    <scope>NUCLEOTIDE SEQUENCE [LARGE SCALE GENOMIC DNA]</scope>
</reference>
<proteinExistence type="predicted"/>
<comment type="caution">
    <text evidence="1">The sequence shown here is derived from an EMBL/GenBank/DDBJ whole genome shotgun (WGS) entry which is preliminary data.</text>
</comment>
<evidence type="ECO:0000313" key="2">
    <source>
        <dbReference type="Proteomes" id="UP000179037"/>
    </source>
</evidence>
<name>A0A1F6U2L2_9PROT</name>
<protein>
    <submittedName>
        <fullName evidence="1">Uncharacterized protein</fullName>
    </submittedName>
</protein>
<gene>
    <name evidence="1" type="ORF">A3A87_00585</name>
</gene>
<dbReference type="STRING" id="1817768.A3A87_00585"/>
<evidence type="ECO:0000313" key="1">
    <source>
        <dbReference type="EMBL" id="OGI51580.1"/>
    </source>
</evidence>
<dbReference type="EMBL" id="MFTC01000037">
    <property type="protein sequence ID" value="OGI51580.1"/>
    <property type="molecule type" value="Genomic_DNA"/>
</dbReference>
<sequence>MKLLLDNLFFLGQLASLTGLLWGAWLVLREFLIETVCPGRQSGGQVVSLTSCLLQPFCRMVRV</sequence>
<dbReference type="Proteomes" id="UP000179037">
    <property type="component" value="Unassembled WGS sequence"/>
</dbReference>
<dbReference type="AlphaFoldDB" id="A0A1F6U2L2"/>
<organism evidence="1 2">
    <name type="scientific">Candidatus Muproteobacteria bacterium RIFCSPLOWO2_01_FULL_60_18</name>
    <dbReference type="NCBI Taxonomy" id="1817768"/>
    <lineage>
        <taxon>Bacteria</taxon>
        <taxon>Pseudomonadati</taxon>
        <taxon>Pseudomonadota</taxon>
        <taxon>Candidatus Muproteobacteria</taxon>
    </lineage>
</organism>
<accession>A0A1F6U2L2</accession>